<dbReference type="Proteomes" id="UP000823674">
    <property type="component" value="Chromosome A02"/>
</dbReference>
<organism evidence="1 2">
    <name type="scientific">Brassica rapa subsp. trilocularis</name>
    <dbReference type="NCBI Taxonomy" id="1813537"/>
    <lineage>
        <taxon>Eukaryota</taxon>
        <taxon>Viridiplantae</taxon>
        <taxon>Streptophyta</taxon>
        <taxon>Embryophyta</taxon>
        <taxon>Tracheophyta</taxon>
        <taxon>Spermatophyta</taxon>
        <taxon>Magnoliopsida</taxon>
        <taxon>eudicotyledons</taxon>
        <taxon>Gunneridae</taxon>
        <taxon>Pentapetalae</taxon>
        <taxon>rosids</taxon>
        <taxon>malvids</taxon>
        <taxon>Brassicales</taxon>
        <taxon>Brassicaceae</taxon>
        <taxon>Brassiceae</taxon>
        <taxon>Brassica</taxon>
    </lineage>
</organism>
<proteinExistence type="predicted"/>
<evidence type="ECO:0000313" key="1">
    <source>
        <dbReference type="EMBL" id="KAG5409575.1"/>
    </source>
</evidence>
<accession>A0ABQ7NFC2</accession>
<sequence>GDPLSSPVKSTASLPAGEIELPFRCNPSSVSDIAATEDMDLEPPKRLYGEGLEPQVKKINNCCRMELLGYLKEAMSANYDDVKIDLVFKHII</sequence>
<comment type="caution">
    <text evidence="1">The sequence shown here is derived from an EMBL/GenBank/DDBJ whole genome shotgun (WGS) entry which is preliminary data.</text>
</comment>
<evidence type="ECO:0000313" key="2">
    <source>
        <dbReference type="Proteomes" id="UP000823674"/>
    </source>
</evidence>
<reference evidence="1 2" key="1">
    <citation type="submission" date="2021-03" db="EMBL/GenBank/DDBJ databases">
        <authorList>
            <person name="King G.J."/>
            <person name="Bancroft I."/>
            <person name="Baten A."/>
            <person name="Bloomfield J."/>
            <person name="Borpatragohain P."/>
            <person name="He Z."/>
            <person name="Irish N."/>
            <person name="Irwin J."/>
            <person name="Liu K."/>
            <person name="Mauleon R.P."/>
            <person name="Moore J."/>
            <person name="Morris R."/>
            <person name="Ostergaard L."/>
            <person name="Wang B."/>
            <person name="Wells R."/>
        </authorList>
    </citation>
    <scope>NUCLEOTIDE SEQUENCE [LARGE SCALE GENOMIC DNA]</scope>
    <source>
        <strain evidence="1">R-o-18</strain>
        <tissue evidence="1">Leaf</tissue>
    </source>
</reference>
<gene>
    <name evidence="1" type="primary">A02g502860.1_BraROA</name>
    <name evidence="1" type="ORF">IGI04_005894</name>
</gene>
<protein>
    <submittedName>
        <fullName evidence="1">Uncharacterized protein</fullName>
    </submittedName>
</protein>
<keyword evidence="2" id="KW-1185">Reference proteome</keyword>
<feature type="non-terminal residue" evidence="1">
    <location>
        <position position="1"/>
    </location>
</feature>
<name>A0ABQ7NFC2_BRACM</name>
<dbReference type="EMBL" id="JADBGQ010000002">
    <property type="protein sequence ID" value="KAG5409575.1"/>
    <property type="molecule type" value="Genomic_DNA"/>
</dbReference>